<dbReference type="InterPro" id="IPR051907">
    <property type="entry name" value="DoxX-like_oxidoreductase"/>
</dbReference>
<evidence type="ECO:0000256" key="3">
    <source>
        <dbReference type="ARBA" id="ARBA00022475"/>
    </source>
</evidence>
<feature type="transmembrane region" description="Helical" evidence="7">
    <location>
        <begin position="54"/>
        <end position="75"/>
    </location>
</feature>
<evidence type="ECO:0000313" key="8">
    <source>
        <dbReference type="EMBL" id="MBF5026485.1"/>
    </source>
</evidence>
<comment type="similarity">
    <text evidence="2">Belongs to the DoxX family.</text>
</comment>
<dbReference type="PANTHER" id="PTHR33452:SF1">
    <property type="entry name" value="INNER MEMBRANE PROTEIN YPHA-RELATED"/>
    <property type="match status" value="1"/>
</dbReference>
<keyword evidence="3" id="KW-1003">Cell membrane</keyword>
<dbReference type="Proteomes" id="UP000694480">
    <property type="component" value="Unassembled WGS sequence"/>
</dbReference>
<reference evidence="8" key="1">
    <citation type="submission" date="2020-11" db="EMBL/GenBank/DDBJ databases">
        <title>Genome seq and assembly of Planobacterium sp.</title>
        <authorList>
            <person name="Chhetri G."/>
        </authorList>
    </citation>
    <scope>NUCLEOTIDE SEQUENCE</scope>
    <source>
        <strain evidence="8">GCR5</strain>
    </source>
</reference>
<dbReference type="PANTHER" id="PTHR33452">
    <property type="entry name" value="OXIDOREDUCTASE CATD-RELATED"/>
    <property type="match status" value="1"/>
</dbReference>
<feature type="transmembrane region" description="Helical" evidence="7">
    <location>
        <begin position="111"/>
        <end position="130"/>
    </location>
</feature>
<evidence type="ECO:0000256" key="4">
    <source>
        <dbReference type="ARBA" id="ARBA00022692"/>
    </source>
</evidence>
<keyword evidence="9" id="KW-1185">Reference proteome</keyword>
<accession>A0A930YUA1</accession>
<sequence>MGYFTSIKTYPVVNELVLLAVRIFIGFAMISHGFPKLMKLSGDEPISFYNFLGLGPEVSLGLAVFAEFVCSIFIILGLFTRWAVFFLLITMAVAGLVVHGSDPFGDKEMSLLYLANYLMLFAFGPGKFSIDAMIAKRKEMSAW</sequence>
<keyword evidence="4 7" id="KW-0812">Transmembrane</keyword>
<dbReference type="RefSeq" id="WP_194738406.1">
    <property type="nucleotide sequence ID" value="NZ_JADKYY010000001.1"/>
</dbReference>
<evidence type="ECO:0000256" key="2">
    <source>
        <dbReference type="ARBA" id="ARBA00006679"/>
    </source>
</evidence>
<gene>
    <name evidence="8" type="ORF">IC612_01575</name>
</gene>
<proteinExistence type="inferred from homology"/>
<keyword evidence="6 7" id="KW-0472">Membrane</keyword>
<keyword evidence="5 7" id="KW-1133">Transmembrane helix</keyword>
<feature type="transmembrane region" description="Helical" evidence="7">
    <location>
        <begin position="12"/>
        <end position="34"/>
    </location>
</feature>
<evidence type="ECO:0000256" key="1">
    <source>
        <dbReference type="ARBA" id="ARBA00004651"/>
    </source>
</evidence>
<name>A0A930YUA1_9FLAO</name>
<evidence type="ECO:0000256" key="7">
    <source>
        <dbReference type="SAM" id="Phobius"/>
    </source>
</evidence>
<dbReference type="InterPro" id="IPR032808">
    <property type="entry name" value="DoxX"/>
</dbReference>
<evidence type="ECO:0000256" key="6">
    <source>
        <dbReference type="ARBA" id="ARBA00023136"/>
    </source>
</evidence>
<evidence type="ECO:0000256" key="5">
    <source>
        <dbReference type="ARBA" id="ARBA00022989"/>
    </source>
</evidence>
<dbReference type="EMBL" id="JADKYY010000001">
    <property type="protein sequence ID" value="MBF5026485.1"/>
    <property type="molecule type" value="Genomic_DNA"/>
</dbReference>
<dbReference type="AlphaFoldDB" id="A0A930YUA1"/>
<comment type="subcellular location">
    <subcellularLocation>
        <location evidence="1">Cell membrane</location>
        <topology evidence="1">Multi-pass membrane protein</topology>
    </subcellularLocation>
</comment>
<organism evidence="8 9">
    <name type="scientific">Planobacterium oryzisoli</name>
    <dbReference type="NCBI Taxonomy" id="2771435"/>
    <lineage>
        <taxon>Bacteria</taxon>
        <taxon>Pseudomonadati</taxon>
        <taxon>Bacteroidota</taxon>
        <taxon>Flavobacteriia</taxon>
        <taxon>Flavobacteriales</taxon>
        <taxon>Weeksellaceae</taxon>
        <taxon>Chryseobacterium group</taxon>
        <taxon>Chryseobacterium</taxon>
    </lineage>
</organism>
<dbReference type="Pfam" id="PF07681">
    <property type="entry name" value="DoxX"/>
    <property type="match status" value="1"/>
</dbReference>
<evidence type="ECO:0000313" key="9">
    <source>
        <dbReference type="Proteomes" id="UP000694480"/>
    </source>
</evidence>
<feature type="transmembrane region" description="Helical" evidence="7">
    <location>
        <begin position="82"/>
        <end position="99"/>
    </location>
</feature>
<protein>
    <submittedName>
        <fullName evidence="8">DoxX family protein</fullName>
    </submittedName>
</protein>
<comment type="caution">
    <text evidence="8">The sequence shown here is derived from an EMBL/GenBank/DDBJ whole genome shotgun (WGS) entry which is preliminary data.</text>
</comment>
<dbReference type="GO" id="GO:0005886">
    <property type="term" value="C:plasma membrane"/>
    <property type="evidence" value="ECO:0007669"/>
    <property type="project" value="UniProtKB-SubCell"/>
</dbReference>